<evidence type="ECO:0000313" key="3">
    <source>
        <dbReference type="EMBL" id="KAJ3613684.1"/>
    </source>
</evidence>
<reference evidence="3" key="1">
    <citation type="submission" date="2022-07" db="EMBL/GenBank/DDBJ databases">
        <title>Chromosome-level genome of Muraenolepis orangiensis.</title>
        <authorList>
            <person name="Kim J."/>
        </authorList>
    </citation>
    <scope>NUCLEOTIDE SEQUENCE</scope>
    <source>
        <strain evidence="3">KU_S4_2022</strain>
        <tissue evidence="3">Muscle</tissue>
    </source>
</reference>
<dbReference type="Proteomes" id="UP001148018">
    <property type="component" value="Unassembled WGS sequence"/>
</dbReference>
<dbReference type="AlphaFoldDB" id="A0A9Q0EUW7"/>
<organism evidence="3 4">
    <name type="scientific">Muraenolepis orangiensis</name>
    <name type="common">Patagonian moray cod</name>
    <dbReference type="NCBI Taxonomy" id="630683"/>
    <lineage>
        <taxon>Eukaryota</taxon>
        <taxon>Metazoa</taxon>
        <taxon>Chordata</taxon>
        <taxon>Craniata</taxon>
        <taxon>Vertebrata</taxon>
        <taxon>Euteleostomi</taxon>
        <taxon>Actinopterygii</taxon>
        <taxon>Neopterygii</taxon>
        <taxon>Teleostei</taxon>
        <taxon>Neoteleostei</taxon>
        <taxon>Acanthomorphata</taxon>
        <taxon>Zeiogadaria</taxon>
        <taxon>Gadariae</taxon>
        <taxon>Gadiformes</taxon>
        <taxon>Muraenolepidoidei</taxon>
        <taxon>Muraenolepididae</taxon>
        <taxon>Muraenolepis</taxon>
    </lineage>
</organism>
<feature type="region of interest" description="Disordered" evidence="1">
    <location>
        <begin position="83"/>
        <end position="107"/>
    </location>
</feature>
<comment type="caution">
    <text evidence="3">The sequence shown here is derived from an EMBL/GenBank/DDBJ whole genome shotgun (WGS) entry which is preliminary data.</text>
</comment>
<keyword evidence="2" id="KW-1133">Transmembrane helix</keyword>
<evidence type="ECO:0000256" key="2">
    <source>
        <dbReference type="SAM" id="Phobius"/>
    </source>
</evidence>
<sequence>MDGYGPWTLVVVTVHPVSSPGSLQGDISDVIAMLANRVAPGSRQGCRRNPKALFSLFFFFFCLLNAGTLSGFTLPRRHIVVKPTGPTEPYRPPDPYRVQTPIAPTDL</sequence>
<feature type="transmembrane region" description="Helical" evidence="2">
    <location>
        <begin position="52"/>
        <end position="74"/>
    </location>
</feature>
<protein>
    <submittedName>
        <fullName evidence="3">Uncharacterized protein</fullName>
    </submittedName>
</protein>
<accession>A0A9Q0EUW7</accession>
<keyword evidence="4" id="KW-1185">Reference proteome</keyword>
<evidence type="ECO:0000313" key="4">
    <source>
        <dbReference type="Proteomes" id="UP001148018"/>
    </source>
</evidence>
<name>A0A9Q0EUW7_9TELE</name>
<gene>
    <name evidence="3" type="ORF">NHX12_019930</name>
</gene>
<proteinExistence type="predicted"/>
<dbReference type="EMBL" id="JANIIK010000035">
    <property type="protein sequence ID" value="KAJ3613684.1"/>
    <property type="molecule type" value="Genomic_DNA"/>
</dbReference>
<keyword evidence="2" id="KW-0472">Membrane</keyword>
<keyword evidence="2" id="KW-0812">Transmembrane</keyword>
<evidence type="ECO:0000256" key="1">
    <source>
        <dbReference type="SAM" id="MobiDB-lite"/>
    </source>
</evidence>